<dbReference type="Gene3D" id="3.40.50.720">
    <property type="entry name" value="NAD(P)-binding Rossmann-like Domain"/>
    <property type="match status" value="1"/>
</dbReference>
<protein>
    <submittedName>
        <fullName evidence="1">Uncharacterized protein</fullName>
    </submittedName>
</protein>
<dbReference type="InterPro" id="IPR002347">
    <property type="entry name" value="SDR_fam"/>
</dbReference>
<sequence length="241" mass="26565">MTSLPITWQHDADYESARIGRVFNYRRPSQHPIAAVEASEESHIDEAVHLAIRKQCRISSGSHSWATALKPAEESHPPGAVSSFFFSDTSLSNECTNQGAASPNGLRYRVDNPYVNEDADLATVLEEALTTFPSSRVRVPGLGPASRGNFRRAELPSSSTIRLHSCQRRRTRSQRVCKRRPSRSRPICPAKLVGSAVGKFGRIEIVVNNAALAVNAPPEELTLDHWDKLVNLNGRGVFLLT</sequence>
<dbReference type="CDD" id="cd05233">
    <property type="entry name" value="SDR_c"/>
    <property type="match status" value="1"/>
</dbReference>
<dbReference type="SUPFAM" id="SSF51735">
    <property type="entry name" value="NAD(P)-binding Rossmann-fold domains"/>
    <property type="match status" value="1"/>
</dbReference>
<reference evidence="1 2" key="1">
    <citation type="submission" date="2024-04" db="EMBL/GenBank/DDBJ databases">
        <title>Phyllosticta paracitricarpa is synonymous to the EU quarantine fungus P. citricarpa based on phylogenomic analyses.</title>
        <authorList>
            <consortium name="Lawrence Berkeley National Laboratory"/>
            <person name="Van Ingen-Buijs V.A."/>
            <person name="Van Westerhoven A.C."/>
            <person name="Haridas S."/>
            <person name="Skiadas P."/>
            <person name="Martin F."/>
            <person name="Groenewald J.Z."/>
            <person name="Crous P.W."/>
            <person name="Seidl M.F."/>
        </authorList>
    </citation>
    <scope>NUCLEOTIDE SEQUENCE [LARGE SCALE GENOMIC DNA]</scope>
    <source>
        <strain evidence="1 2">CBS 123371</strain>
    </source>
</reference>
<organism evidence="1 2">
    <name type="scientific">Phyllosticta citriasiana</name>
    <dbReference type="NCBI Taxonomy" id="595635"/>
    <lineage>
        <taxon>Eukaryota</taxon>
        <taxon>Fungi</taxon>
        <taxon>Dikarya</taxon>
        <taxon>Ascomycota</taxon>
        <taxon>Pezizomycotina</taxon>
        <taxon>Dothideomycetes</taxon>
        <taxon>Dothideomycetes incertae sedis</taxon>
        <taxon>Botryosphaeriales</taxon>
        <taxon>Phyllostictaceae</taxon>
        <taxon>Phyllosticta</taxon>
    </lineage>
</organism>
<evidence type="ECO:0000313" key="2">
    <source>
        <dbReference type="Proteomes" id="UP001363622"/>
    </source>
</evidence>
<proteinExistence type="predicted"/>
<accession>A0ABR1KI11</accession>
<gene>
    <name evidence="1" type="ORF">IWZ03DRAFT_415894</name>
</gene>
<dbReference type="EMBL" id="JBBPHU010000008">
    <property type="protein sequence ID" value="KAK7514489.1"/>
    <property type="molecule type" value="Genomic_DNA"/>
</dbReference>
<dbReference type="InterPro" id="IPR036291">
    <property type="entry name" value="NAD(P)-bd_dom_sf"/>
</dbReference>
<evidence type="ECO:0000313" key="1">
    <source>
        <dbReference type="EMBL" id="KAK7514489.1"/>
    </source>
</evidence>
<keyword evidence="2" id="KW-1185">Reference proteome</keyword>
<dbReference type="Pfam" id="PF00106">
    <property type="entry name" value="adh_short"/>
    <property type="match status" value="1"/>
</dbReference>
<name>A0ABR1KI11_9PEZI</name>
<dbReference type="Proteomes" id="UP001363622">
    <property type="component" value="Unassembled WGS sequence"/>
</dbReference>
<comment type="caution">
    <text evidence="1">The sequence shown here is derived from an EMBL/GenBank/DDBJ whole genome shotgun (WGS) entry which is preliminary data.</text>
</comment>